<dbReference type="GO" id="GO:0020037">
    <property type="term" value="F:heme binding"/>
    <property type="evidence" value="ECO:0007669"/>
    <property type="project" value="InterPro"/>
</dbReference>
<dbReference type="GO" id="GO:0044550">
    <property type="term" value="P:secondary metabolite biosynthetic process"/>
    <property type="evidence" value="ECO:0007669"/>
    <property type="project" value="UniProtKB-ARBA"/>
</dbReference>
<dbReference type="GO" id="GO:0016705">
    <property type="term" value="F:oxidoreductase activity, acting on paired donors, with incorporation or reduction of molecular oxygen"/>
    <property type="evidence" value="ECO:0007669"/>
    <property type="project" value="InterPro"/>
</dbReference>
<sequence>MALGLVSAVSLAVYLVYRMFFSLESRIPGDLSARFTILMYRSRAARGYQADMAEEYYDKYGDIYAVGPGVIVLSNPADCRRVLGSHAFRKNKKVYSFFAQVGETMFSTSEPEVSNMRRRQFGPMFTHGYLAQMESTVLECGIGEIKKKWNRQVDQGDGKAVINFSQDFSLATFDVISALGFGQQFHALANNDSKIIQWVDNTIKLAIRTQLLPFARRYPMNLLTAALTKSHQAFIDFNNQIIDGRRQMVQAGKGHPKDILQALIDAEDPDSKMKLSADEITAENVSFLIAGTDTTSLTMTWFVHFMMLYPECYQRATAEVRAAFSPDHLVTYAESRASLPYLEACIYEVLRIRAVSGTTLPRIVPAGGARFQGHFLPAGTVVCASVAGLNHHTSVWANPKRFTPERFIDSPDLKQNVMTFSTGVRICPGRNLAYMEMFTILANLLKDYDLELPEGSLFGPDRLDDNGNPIPMPRRHRLTAGPWHPDRDCNIVVTKHSS</sequence>
<dbReference type="GO" id="GO:0004497">
    <property type="term" value="F:monooxygenase activity"/>
    <property type="evidence" value="ECO:0007669"/>
    <property type="project" value="UniProtKB-KW"/>
</dbReference>
<keyword evidence="3 6" id="KW-0560">Oxidoreductase</keyword>
<dbReference type="InterPro" id="IPR017972">
    <property type="entry name" value="Cyt_P450_CS"/>
</dbReference>
<feature type="binding site" description="axial binding residue" evidence="5">
    <location>
        <position position="427"/>
    </location>
    <ligand>
        <name>heme</name>
        <dbReference type="ChEBI" id="CHEBI:30413"/>
    </ligand>
    <ligandPart>
        <name>Fe</name>
        <dbReference type="ChEBI" id="CHEBI:18248"/>
    </ligandPart>
</feature>
<dbReference type="PROSITE" id="PS00086">
    <property type="entry name" value="CYTOCHROME_P450"/>
    <property type="match status" value="1"/>
</dbReference>
<keyword evidence="6" id="KW-0503">Monooxygenase</keyword>
<dbReference type="Gene3D" id="1.10.630.10">
    <property type="entry name" value="Cytochrome P450"/>
    <property type="match status" value="1"/>
</dbReference>
<accession>A0A1Y1WEB3</accession>
<keyword evidence="5 6" id="KW-0349">Heme</keyword>
<keyword evidence="4 5" id="KW-0408">Iron</keyword>
<evidence type="ECO:0000256" key="5">
    <source>
        <dbReference type="PIRSR" id="PIRSR602401-1"/>
    </source>
</evidence>
<dbReference type="InterPro" id="IPR002401">
    <property type="entry name" value="Cyt_P450_E_grp-I"/>
</dbReference>
<dbReference type="InterPro" id="IPR001128">
    <property type="entry name" value="Cyt_P450"/>
</dbReference>
<dbReference type="STRING" id="61395.A0A1Y1WEB3"/>
<protein>
    <submittedName>
        <fullName evidence="7">Cytochrome P450</fullName>
    </submittedName>
</protein>
<dbReference type="GO" id="GO:0005506">
    <property type="term" value="F:iron ion binding"/>
    <property type="evidence" value="ECO:0007669"/>
    <property type="project" value="InterPro"/>
</dbReference>
<dbReference type="PRINTS" id="PR00385">
    <property type="entry name" value="P450"/>
</dbReference>
<dbReference type="PRINTS" id="PR00463">
    <property type="entry name" value="EP450I"/>
</dbReference>
<dbReference type="OrthoDB" id="3934656at2759"/>
<keyword evidence="8" id="KW-1185">Reference proteome</keyword>
<dbReference type="EMBL" id="MCFD01000003">
    <property type="protein sequence ID" value="ORX71870.1"/>
    <property type="molecule type" value="Genomic_DNA"/>
</dbReference>
<comment type="cofactor">
    <cofactor evidence="1 5">
        <name>heme</name>
        <dbReference type="ChEBI" id="CHEBI:30413"/>
    </cofactor>
</comment>
<dbReference type="PANTHER" id="PTHR24305">
    <property type="entry name" value="CYTOCHROME P450"/>
    <property type="match status" value="1"/>
</dbReference>
<dbReference type="AlphaFoldDB" id="A0A1Y1WEB3"/>
<evidence type="ECO:0000256" key="3">
    <source>
        <dbReference type="ARBA" id="ARBA00023002"/>
    </source>
</evidence>
<dbReference type="PANTHER" id="PTHR24305:SF235">
    <property type="entry name" value="CYTOCHROME P450 MONOOXYGENASE APDB-RELATED"/>
    <property type="match status" value="1"/>
</dbReference>
<evidence type="ECO:0000256" key="1">
    <source>
        <dbReference type="ARBA" id="ARBA00001971"/>
    </source>
</evidence>
<evidence type="ECO:0000313" key="8">
    <source>
        <dbReference type="Proteomes" id="UP000193922"/>
    </source>
</evidence>
<dbReference type="SUPFAM" id="SSF48264">
    <property type="entry name" value="Cytochrome P450"/>
    <property type="match status" value="1"/>
</dbReference>
<proteinExistence type="inferred from homology"/>
<dbReference type="InterPro" id="IPR036396">
    <property type="entry name" value="Cyt_P450_sf"/>
</dbReference>
<evidence type="ECO:0000256" key="2">
    <source>
        <dbReference type="ARBA" id="ARBA00022723"/>
    </source>
</evidence>
<evidence type="ECO:0000256" key="4">
    <source>
        <dbReference type="ARBA" id="ARBA00023004"/>
    </source>
</evidence>
<dbReference type="Proteomes" id="UP000193922">
    <property type="component" value="Unassembled WGS sequence"/>
</dbReference>
<gene>
    <name evidence="7" type="ORF">DL89DRAFT_221403</name>
</gene>
<reference evidence="7 8" key="1">
    <citation type="submission" date="2016-07" db="EMBL/GenBank/DDBJ databases">
        <title>Pervasive Adenine N6-methylation of Active Genes in Fungi.</title>
        <authorList>
            <consortium name="DOE Joint Genome Institute"/>
            <person name="Mondo S.J."/>
            <person name="Dannebaum R.O."/>
            <person name="Kuo R.C."/>
            <person name="Labutti K."/>
            <person name="Haridas S."/>
            <person name="Kuo A."/>
            <person name="Salamov A."/>
            <person name="Ahrendt S.R."/>
            <person name="Lipzen A."/>
            <person name="Sullivan W."/>
            <person name="Andreopoulos W.B."/>
            <person name="Clum A."/>
            <person name="Lindquist E."/>
            <person name="Daum C."/>
            <person name="Ramamoorthy G.K."/>
            <person name="Gryganskyi A."/>
            <person name="Culley D."/>
            <person name="Magnuson J.K."/>
            <person name="James T.Y."/>
            <person name="O'Malley M.A."/>
            <person name="Stajich J.E."/>
            <person name="Spatafora J.W."/>
            <person name="Visel A."/>
            <person name="Grigoriev I.V."/>
        </authorList>
    </citation>
    <scope>NUCLEOTIDE SEQUENCE [LARGE SCALE GENOMIC DNA]</scope>
    <source>
        <strain evidence="7 8">ATCC 12442</strain>
    </source>
</reference>
<keyword evidence="2 5" id="KW-0479">Metal-binding</keyword>
<organism evidence="7 8">
    <name type="scientific">Linderina pennispora</name>
    <dbReference type="NCBI Taxonomy" id="61395"/>
    <lineage>
        <taxon>Eukaryota</taxon>
        <taxon>Fungi</taxon>
        <taxon>Fungi incertae sedis</taxon>
        <taxon>Zoopagomycota</taxon>
        <taxon>Kickxellomycotina</taxon>
        <taxon>Kickxellomycetes</taxon>
        <taxon>Kickxellales</taxon>
        <taxon>Kickxellaceae</taxon>
        <taxon>Linderina</taxon>
    </lineage>
</organism>
<dbReference type="RefSeq" id="XP_040745294.1">
    <property type="nucleotide sequence ID" value="XM_040884517.1"/>
</dbReference>
<evidence type="ECO:0000313" key="7">
    <source>
        <dbReference type="EMBL" id="ORX71870.1"/>
    </source>
</evidence>
<dbReference type="GeneID" id="63801165"/>
<dbReference type="InterPro" id="IPR050121">
    <property type="entry name" value="Cytochrome_P450_monoxygenase"/>
</dbReference>
<name>A0A1Y1WEB3_9FUNG</name>
<comment type="similarity">
    <text evidence="6">Belongs to the cytochrome P450 family.</text>
</comment>
<dbReference type="Pfam" id="PF00067">
    <property type="entry name" value="p450"/>
    <property type="match status" value="1"/>
</dbReference>
<evidence type="ECO:0000256" key="6">
    <source>
        <dbReference type="RuleBase" id="RU000461"/>
    </source>
</evidence>
<comment type="caution">
    <text evidence="7">The sequence shown here is derived from an EMBL/GenBank/DDBJ whole genome shotgun (WGS) entry which is preliminary data.</text>
</comment>